<dbReference type="InterPro" id="IPR014729">
    <property type="entry name" value="Rossmann-like_a/b/a_fold"/>
</dbReference>
<evidence type="ECO:0000313" key="2">
    <source>
        <dbReference type="EMBL" id="OAN49996.1"/>
    </source>
</evidence>
<dbReference type="STRING" id="1437059.A6A05_01935"/>
<dbReference type="CDD" id="cd06259">
    <property type="entry name" value="YdcF-like"/>
    <property type="match status" value="1"/>
</dbReference>
<sequence length="196" mass="21296">MIRVVALLLTLACAWAAGFLWFVAVAVPESVEDETTRTDAIVVLTGGRERVNTGLALLQSDMAGQLFVSGVPRGVDLADILRHAGPGQHARSDQVVLGHAAEDTVGNAIETAGWAAGRQVSSVRLVTGAYHMPRALLEFRRALPDAMIVPHPVFPDSVKSREWWRWPGTALLLATEYAKYGAAIVRHWFLPRKALP</sequence>
<dbReference type="EMBL" id="LWQU01000141">
    <property type="protein sequence ID" value="OAN49996.1"/>
    <property type="molecule type" value="Genomic_DNA"/>
</dbReference>
<feature type="domain" description="DUF218" evidence="1">
    <location>
        <begin position="39"/>
        <end position="163"/>
    </location>
</feature>
<evidence type="ECO:0000313" key="3">
    <source>
        <dbReference type="Proteomes" id="UP000078543"/>
    </source>
</evidence>
<evidence type="ECO:0000259" key="1">
    <source>
        <dbReference type="Pfam" id="PF02698"/>
    </source>
</evidence>
<dbReference type="Proteomes" id="UP000078543">
    <property type="component" value="Unassembled WGS sequence"/>
</dbReference>
<proteinExistence type="predicted"/>
<dbReference type="Pfam" id="PF02698">
    <property type="entry name" value="DUF218"/>
    <property type="match status" value="1"/>
</dbReference>
<dbReference type="OrthoDB" id="9812311at2"/>
<dbReference type="InterPro" id="IPR003848">
    <property type="entry name" value="DUF218"/>
</dbReference>
<comment type="caution">
    <text evidence="2">The sequence shown here is derived from an EMBL/GenBank/DDBJ whole genome shotgun (WGS) entry which is preliminary data.</text>
</comment>
<accession>A0A178MMU6</accession>
<dbReference type="Gene3D" id="3.40.50.620">
    <property type="entry name" value="HUPs"/>
    <property type="match status" value="1"/>
</dbReference>
<reference evidence="2 3" key="1">
    <citation type="submission" date="2016-04" db="EMBL/GenBank/DDBJ databases">
        <title>Draft genome sequence of freshwater magnetotactic bacteria Magnetospirillum marisnigri SP-1 and Magnetospirillum moscoviense BB-1.</title>
        <authorList>
            <person name="Koziaeva V."/>
            <person name="Dziuba M.V."/>
            <person name="Ivanov T.M."/>
            <person name="Kuznetsov B."/>
            <person name="Grouzdev D.S."/>
        </authorList>
    </citation>
    <scope>NUCLEOTIDE SEQUENCE [LARGE SCALE GENOMIC DNA]</scope>
    <source>
        <strain evidence="2 3">BB-1</strain>
    </source>
</reference>
<protein>
    <recommendedName>
        <fullName evidence="1">DUF218 domain-containing protein</fullName>
    </recommendedName>
</protein>
<gene>
    <name evidence="2" type="ORF">A6A05_01935</name>
</gene>
<dbReference type="RefSeq" id="WP_068500644.1">
    <property type="nucleotide sequence ID" value="NZ_LWQU01000141.1"/>
</dbReference>
<keyword evidence="3" id="KW-1185">Reference proteome</keyword>
<name>A0A178MMU6_9PROT</name>
<organism evidence="2 3">
    <name type="scientific">Magnetospirillum moscoviense</name>
    <dbReference type="NCBI Taxonomy" id="1437059"/>
    <lineage>
        <taxon>Bacteria</taxon>
        <taxon>Pseudomonadati</taxon>
        <taxon>Pseudomonadota</taxon>
        <taxon>Alphaproteobacteria</taxon>
        <taxon>Rhodospirillales</taxon>
        <taxon>Rhodospirillaceae</taxon>
        <taxon>Magnetospirillum</taxon>
    </lineage>
</organism>
<dbReference type="AlphaFoldDB" id="A0A178MMU6"/>